<name>A0AAD8Y5P1_9STRA</name>
<organism evidence="3 4">
    <name type="scientific">Skeletonema marinoi</name>
    <dbReference type="NCBI Taxonomy" id="267567"/>
    <lineage>
        <taxon>Eukaryota</taxon>
        <taxon>Sar</taxon>
        <taxon>Stramenopiles</taxon>
        <taxon>Ochrophyta</taxon>
        <taxon>Bacillariophyta</taxon>
        <taxon>Coscinodiscophyceae</taxon>
        <taxon>Thalassiosirophycidae</taxon>
        <taxon>Thalassiosirales</taxon>
        <taxon>Skeletonemataceae</taxon>
        <taxon>Skeletonema</taxon>
        <taxon>Skeletonema marinoi-dohrnii complex</taxon>
    </lineage>
</organism>
<feature type="domain" description="Carboxymuconolactone decarboxylase-like" evidence="2">
    <location>
        <begin position="39"/>
        <end position="78"/>
    </location>
</feature>
<keyword evidence="1" id="KW-0472">Membrane</keyword>
<proteinExistence type="predicted"/>
<evidence type="ECO:0000313" key="4">
    <source>
        <dbReference type="Proteomes" id="UP001224775"/>
    </source>
</evidence>
<comment type="caution">
    <text evidence="3">The sequence shown here is derived from an EMBL/GenBank/DDBJ whole genome shotgun (WGS) entry which is preliminary data.</text>
</comment>
<accession>A0AAD8Y5P1</accession>
<evidence type="ECO:0000256" key="1">
    <source>
        <dbReference type="SAM" id="Phobius"/>
    </source>
</evidence>
<dbReference type="Gene3D" id="1.20.1290.10">
    <property type="entry name" value="AhpD-like"/>
    <property type="match status" value="1"/>
</dbReference>
<evidence type="ECO:0000259" key="2">
    <source>
        <dbReference type="Pfam" id="PF02627"/>
    </source>
</evidence>
<dbReference type="Pfam" id="PF02627">
    <property type="entry name" value="CMD"/>
    <property type="match status" value="1"/>
</dbReference>
<keyword evidence="1" id="KW-0812">Transmembrane</keyword>
<dbReference type="InterPro" id="IPR003779">
    <property type="entry name" value="CMD-like"/>
</dbReference>
<sequence length="219" mass="23857">MSLTELRTSKLWTWKTLLRDHTRFLSMLPNYLAAYVIPGYSLTPTTIESVMVTMNTINTCPYCTGLHGQLARMAGVDKPNPSDAEVVYATAFAHESGRGSDVSSSYDTLVSKIGGKKAQSVRALCWALLWGKTTGNTVNNARDKLVKFQWMQLRTVDLFVVGYYGPLFLVIGVLNKILEVAPSIPKVVSAVVGAVLWLPQALNIIPLGVASIVLNLGVV</sequence>
<dbReference type="AlphaFoldDB" id="A0AAD8Y5P1"/>
<reference evidence="3" key="1">
    <citation type="submission" date="2023-06" db="EMBL/GenBank/DDBJ databases">
        <title>Survivors Of The Sea: Transcriptome response of Skeletonema marinoi to long-term dormancy.</title>
        <authorList>
            <person name="Pinder M.I.M."/>
            <person name="Kourtchenko O."/>
            <person name="Robertson E.K."/>
            <person name="Larsson T."/>
            <person name="Maumus F."/>
            <person name="Osuna-Cruz C.M."/>
            <person name="Vancaester E."/>
            <person name="Stenow R."/>
            <person name="Vandepoele K."/>
            <person name="Ploug H."/>
            <person name="Bruchert V."/>
            <person name="Godhe A."/>
            <person name="Topel M."/>
        </authorList>
    </citation>
    <scope>NUCLEOTIDE SEQUENCE</scope>
    <source>
        <strain evidence="3">R05AC</strain>
    </source>
</reference>
<protein>
    <recommendedName>
        <fullName evidence="2">Carboxymuconolactone decarboxylase-like domain-containing protein</fullName>
    </recommendedName>
</protein>
<dbReference type="SUPFAM" id="SSF69118">
    <property type="entry name" value="AhpD-like"/>
    <property type="match status" value="1"/>
</dbReference>
<feature type="transmembrane region" description="Helical" evidence="1">
    <location>
        <begin position="194"/>
        <end position="218"/>
    </location>
</feature>
<evidence type="ECO:0000313" key="3">
    <source>
        <dbReference type="EMBL" id="KAK1739216.1"/>
    </source>
</evidence>
<feature type="transmembrane region" description="Helical" evidence="1">
    <location>
        <begin position="156"/>
        <end position="174"/>
    </location>
</feature>
<keyword evidence="1" id="KW-1133">Transmembrane helix</keyword>
<dbReference type="GO" id="GO:0051920">
    <property type="term" value="F:peroxiredoxin activity"/>
    <property type="evidence" value="ECO:0007669"/>
    <property type="project" value="InterPro"/>
</dbReference>
<dbReference type="Proteomes" id="UP001224775">
    <property type="component" value="Unassembled WGS sequence"/>
</dbReference>
<dbReference type="InterPro" id="IPR029032">
    <property type="entry name" value="AhpD-like"/>
</dbReference>
<gene>
    <name evidence="3" type="ORF">QTG54_009759</name>
</gene>
<keyword evidence="4" id="KW-1185">Reference proteome</keyword>
<dbReference type="EMBL" id="JATAAI010000018">
    <property type="protein sequence ID" value="KAK1739216.1"/>
    <property type="molecule type" value="Genomic_DNA"/>
</dbReference>